<feature type="region of interest" description="Disordered" evidence="5">
    <location>
        <begin position="668"/>
        <end position="742"/>
    </location>
</feature>
<feature type="compositionally biased region" description="Pro residues" evidence="5">
    <location>
        <begin position="186"/>
        <end position="195"/>
    </location>
</feature>
<dbReference type="InterPro" id="IPR001965">
    <property type="entry name" value="Znf_PHD"/>
</dbReference>
<evidence type="ECO:0000259" key="6">
    <source>
        <dbReference type="PROSITE" id="PS50006"/>
    </source>
</evidence>
<keyword evidence="3" id="KW-0862">Zinc</keyword>
<name>A0A1D1ZR45_AUXPR</name>
<evidence type="ECO:0000256" key="4">
    <source>
        <dbReference type="PROSITE-ProRule" id="PRU00146"/>
    </source>
</evidence>
<evidence type="ECO:0008006" key="9">
    <source>
        <dbReference type="Google" id="ProtNLM"/>
    </source>
</evidence>
<feature type="domain" description="PHD-type" evidence="7">
    <location>
        <begin position="1047"/>
        <end position="1097"/>
    </location>
</feature>
<dbReference type="InterPro" id="IPR000253">
    <property type="entry name" value="FHA_dom"/>
</dbReference>
<dbReference type="PROSITE" id="PS50016">
    <property type="entry name" value="ZF_PHD_2"/>
    <property type="match status" value="1"/>
</dbReference>
<dbReference type="Gene3D" id="3.30.40.10">
    <property type="entry name" value="Zinc/RING finger domain, C3HC4 (zinc finger)"/>
    <property type="match status" value="1"/>
</dbReference>
<dbReference type="PROSITE" id="PS50006">
    <property type="entry name" value="FHA_DOMAIN"/>
    <property type="match status" value="1"/>
</dbReference>
<keyword evidence="2 4" id="KW-0863">Zinc-finger</keyword>
<dbReference type="PANTHER" id="PTHR46510:SF1">
    <property type="entry name" value="BROMODOMAIN ADJACENT TO ZINC FINGER DOMAIN PROTEIN 1A"/>
    <property type="match status" value="1"/>
</dbReference>
<dbReference type="InterPro" id="IPR047171">
    <property type="entry name" value="BAZ1A"/>
</dbReference>
<dbReference type="PANTHER" id="PTHR46510">
    <property type="entry name" value="BROMODOMAIN ADJACENT TO ZINC FINGER DOMAIN PROTEIN 1A"/>
    <property type="match status" value="1"/>
</dbReference>
<feature type="compositionally biased region" description="Polar residues" evidence="5">
    <location>
        <begin position="1242"/>
        <end position="1259"/>
    </location>
</feature>
<feature type="region of interest" description="Disordered" evidence="5">
    <location>
        <begin position="453"/>
        <end position="532"/>
    </location>
</feature>
<dbReference type="InterPro" id="IPR013083">
    <property type="entry name" value="Znf_RING/FYVE/PHD"/>
</dbReference>
<reference evidence="8" key="1">
    <citation type="submission" date="2015-08" db="EMBL/GenBank/DDBJ databases">
        <authorList>
            <person name="Babu N.S."/>
            <person name="Beckwith C.J."/>
            <person name="Beseler K.G."/>
            <person name="Brison A."/>
            <person name="Carone J.V."/>
            <person name="Caskin T.P."/>
            <person name="Diamond M."/>
            <person name="Durham M.E."/>
            <person name="Foxe J.M."/>
            <person name="Go M."/>
            <person name="Henderson B.A."/>
            <person name="Jones I.B."/>
            <person name="McGettigan J.A."/>
            <person name="Micheletti S.J."/>
            <person name="Nasrallah M.E."/>
            <person name="Ortiz D."/>
            <person name="Piller C.R."/>
            <person name="Privatt S.R."/>
            <person name="Schneider S.L."/>
            <person name="Sharp S."/>
            <person name="Smith T.C."/>
            <person name="Stanton J.D."/>
            <person name="Ullery H.E."/>
            <person name="Wilson R.J."/>
            <person name="Serrano M.G."/>
            <person name="Buck G."/>
            <person name="Lee V."/>
            <person name="Wang Y."/>
            <person name="Carvalho R."/>
            <person name="Voegtly L."/>
            <person name="Shi R."/>
            <person name="Duckworth R."/>
            <person name="Johnson A."/>
            <person name="Loviza R."/>
            <person name="Walstead R."/>
            <person name="Shah Z."/>
            <person name="Kiflezghi M."/>
            <person name="Wade K."/>
            <person name="Ball S.L."/>
            <person name="Bradley K.W."/>
            <person name="Asai D.J."/>
            <person name="Bowman C.A."/>
            <person name="Russell D.A."/>
            <person name="Pope W.H."/>
            <person name="Jacobs-Sera D."/>
            <person name="Hendrix R.W."/>
            <person name="Hatfull G.F."/>
        </authorList>
    </citation>
    <scope>NUCLEOTIDE SEQUENCE</scope>
</reference>
<dbReference type="GO" id="GO:0031445">
    <property type="term" value="P:regulation of heterochromatin formation"/>
    <property type="evidence" value="ECO:0007669"/>
    <property type="project" value="TreeGrafter"/>
</dbReference>
<feature type="domain" description="FHA" evidence="6">
    <location>
        <begin position="41"/>
        <end position="90"/>
    </location>
</feature>
<feature type="region of interest" description="Disordered" evidence="5">
    <location>
        <begin position="1102"/>
        <end position="1292"/>
    </location>
</feature>
<dbReference type="GO" id="GO:0006338">
    <property type="term" value="P:chromatin remodeling"/>
    <property type="evidence" value="ECO:0007669"/>
    <property type="project" value="InterPro"/>
</dbReference>
<dbReference type="GO" id="GO:0006355">
    <property type="term" value="P:regulation of DNA-templated transcription"/>
    <property type="evidence" value="ECO:0007669"/>
    <property type="project" value="TreeGrafter"/>
</dbReference>
<feature type="region of interest" description="Disordered" evidence="5">
    <location>
        <begin position="1019"/>
        <end position="1045"/>
    </location>
</feature>
<dbReference type="SUPFAM" id="SSF57903">
    <property type="entry name" value="FYVE/PHD zinc finger"/>
    <property type="match status" value="1"/>
</dbReference>
<gene>
    <name evidence="8" type="ORF">g.41327</name>
</gene>
<dbReference type="GO" id="GO:0008270">
    <property type="term" value="F:zinc ion binding"/>
    <property type="evidence" value="ECO:0007669"/>
    <property type="project" value="UniProtKB-KW"/>
</dbReference>
<dbReference type="CDD" id="cd15545">
    <property type="entry name" value="PHD_BAZ2A_like"/>
    <property type="match status" value="1"/>
</dbReference>
<evidence type="ECO:0000256" key="2">
    <source>
        <dbReference type="ARBA" id="ARBA00022771"/>
    </source>
</evidence>
<feature type="compositionally biased region" description="Low complexity" evidence="5">
    <location>
        <begin position="721"/>
        <end position="742"/>
    </location>
</feature>
<feature type="compositionally biased region" description="Basic residues" evidence="5">
    <location>
        <begin position="319"/>
        <end position="333"/>
    </location>
</feature>
<dbReference type="InterPro" id="IPR011011">
    <property type="entry name" value="Znf_FYVE_PHD"/>
</dbReference>
<evidence type="ECO:0000259" key="7">
    <source>
        <dbReference type="PROSITE" id="PS50016"/>
    </source>
</evidence>
<sequence>VEALYAEYLERCSMSISYGRLLIVGREGAPEVEFPLDKKLVLIGRDQSCDIWIRNRTISRKHAEVFVDDAGAVFINSLGQDPVCLNSQPVTSPQELFSGDRIEVRLDDRTRTFFFQGDEETIKVQAPTRALQQANRAVPQAARASPKPASARKRTRASLGPSGKEDVAPASPGRGPGPAKRRGAGAPPPPPPPLPSSRTLGRAALGLTAPSTLTGPASSDAPAPAPGAGQPPAPRPAPGPARFVPSAADLVALKAGLRKAAGSAQADVQAASDAGPPALLPETAPGAEPAVPAQGTRDAGLKSPRQPGAASSPLMTLKTGRKTPKSTVRRKSVRFQAEAGGTPEGAPADVTITLHLRRGGLVRAVDVDGALDTLAFSEWGLGSMPAEGRGAGAGRSVVEAGAAGGDGSEEGLPAFEDGQPEAGEGRVPPGALTAAGNQPGEALLALTFPASASSGNNETGTVADPASVLSPSDPIWTSGAPSQTPATQLRRLLPGTLPTPGSRFSFGTPTPLRAASGSPLTAGDATPGRSSVVQPAAVTPARSSVVQPAAATPAAVMPGGLQAPAPTPATGRAPGTAARSGGRLDAAAVAEALAGVIGSGDVTVHMPASLLTPRTGVQGQAYALTITPLPATVTSHAAQPSTARARSRLSLGVAQRALDVTEEVMSVQQMGEGQGSPPATVAATAASTPKGESSAATSVARSTQARSTRRGSGRVIIVDSPAARGPAAAAQPAAQAEEAAAQPSPLLAPLVRALEWQLRQAEGATRAANARAERFRKTARALESALLRERSRRLQLEAVVRAALAAEVGAATAGDEDEAMDEVVADEGSEPGVAEAQEVDPPAAQQQRVVVVGSTAVPEPSHTVLAGAVRVVRTSPPLGVPSATTPTVRTLPGAARVCRPATGPADAPPAPPSTVVVLRPTQGAPPASAGPSTVWRRGASSARRSLAGVAVPEWLHGEEDALFYASLSSRLAELGGDVSGAEEPAGGAGVPAEVDDEVAAVQAEATVATMEEATVAVGEATSAAPAPPRESAEQGPDPAANSGSEAGEFCAVCGSSQEGDVLLLCDACDAACHLACARPRLQAVPSGDWFCGECSAAEVAEEEAKGARSTPARARRREEAKPAGRRGRGEAEPTVSEQKRGAKPTRSSHKAEVVSARSSGKEEAKATRSSRRDENKAMGTGGKGGAKPTKSGQEDEVAPKGKKRGASARTSAPAQSPEKKRGPGAGRRREPAAVVEGKQVASPAQSRRSTRGTASQPATGSAVAKAASRRSTRSEAGKDEADTAQKRRTRRG</sequence>
<proteinExistence type="predicted"/>
<dbReference type="InterPro" id="IPR008984">
    <property type="entry name" value="SMAD_FHA_dom_sf"/>
</dbReference>
<feature type="region of interest" description="Disordered" evidence="5">
    <location>
        <begin position="126"/>
        <end position="243"/>
    </location>
</feature>
<feature type="compositionally biased region" description="Low complexity" evidence="5">
    <location>
        <begin position="489"/>
        <end position="501"/>
    </location>
</feature>
<evidence type="ECO:0000256" key="3">
    <source>
        <dbReference type="ARBA" id="ARBA00022833"/>
    </source>
</evidence>
<feature type="non-terminal residue" evidence="8">
    <location>
        <position position="1"/>
    </location>
</feature>
<accession>A0A1D1ZR45</accession>
<dbReference type="GO" id="GO:0045740">
    <property type="term" value="P:positive regulation of DNA replication"/>
    <property type="evidence" value="ECO:0007669"/>
    <property type="project" value="TreeGrafter"/>
</dbReference>
<dbReference type="GO" id="GO:0003677">
    <property type="term" value="F:DNA binding"/>
    <property type="evidence" value="ECO:0007669"/>
    <property type="project" value="TreeGrafter"/>
</dbReference>
<dbReference type="SUPFAM" id="SSF49879">
    <property type="entry name" value="SMAD/FHA domain"/>
    <property type="match status" value="1"/>
</dbReference>
<feature type="compositionally biased region" description="Low complexity" evidence="5">
    <location>
        <begin position="676"/>
        <end position="689"/>
    </location>
</feature>
<dbReference type="CDD" id="cd22673">
    <property type="entry name" value="FHA_Ki67"/>
    <property type="match status" value="1"/>
</dbReference>
<organism evidence="8">
    <name type="scientific">Auxenochlorella protothecoides</name>
    <name type="common">Green microalga</name>
    <name type="synonym">Chlorella protothecoides</name>
    <dbReference type="NCBI Taxonomy" id="3075"/>
    <lineage>
        <taxon>Eukaryota</taxon>
        <taxon>Viridiplantae</taxon>
        <taxon>Chlorophyta</taxon>
        <taxon>core chlorophytes</taxon>
        <taxon>Trebouxiophyceae</taxon>
        <taxon>Chlorellales</taxon>
        <taxon>Chlorellaceae</taxon>
        <taxon>Auxenochlorella</taxon>
    </lineage>
</organism>
<feature type="compositionally biased region" description="Low complexity" evidence="5">
    <location>
        <begin position="337"/>
        <end position="347"/>
    </location>
</feature>
<dbReference type="Pfam" id="PF00498">
    <property type="entry name" value="FHA"/>
    <property type="match status" value="1"/>
</dbReference>
<keyword evidence="1" id="KW-0479">Metal-binding</keyword>
<dbReference type="SMART" id="SM00240">
    <property type="entry name" value="FHA"/>
    <property type="match status" value="1"/>
</dbReference>
<evidence type="ECO:0000256" key="5">
    <source>
        <dbReference type="SAM" id="MobiDB-lite"/>
    </source>
</evidence>
<dbReference type="GO" id="GO:0000228">
    <property type="term" value="C:nuclear chromosome"/>
    <property type="evidence" value="ECO:0007669"/>
    <property type="project" value="TreeGrafter"/>
</dbReference>
<dbReference type="EMBL" id="GDKF01009291">
    <property type="protein sequence ID" value="JAT69331.1"/>
    <property type="molecule type" value="Transcribed_RNA"/>
</dbReference>
<dbReference type="SMART" id="SM00249">
    <property type="entry name" value="PHD"/>
    <property type="match status" value="1"/>
</dbReference>
<feature type="compositionally biased region" description="Basic and acidic residues" evidence="5">
    <location>
        <begin position="1159"/>
        <end position="1176"/>
    </location>
</feature>
<feature type="compositionally biased region" description="Basic and acidic residues" evidence="5">
    <location>
        <begin position="1217"/>
        <end position="1231"/>
    </location>
</feature>
<evidence type="ECO:0000313" key="8">
    <source>
        <dbReference type="EMBL" id="JAT69331.1"/>
    </source>
</evidence>
<feature type="compositionally biased region" description="Basic and acidic residues" evidence="5">
    <location>
        <begin position="1272"/>
        <end position="1285"/>
    </location>
</feature>
<feature type="compositionally biased region" description="Basic and acidic residues" evidence="5">
    <location>
        <begin position="1116"/>
        <end position="1131"/>
    </location>
</feature>
<dbReference type="InterPro" id="IPR019787">
    <property type="entry name" value="Znf_PHD-finger"/>
</dbReference>
<dbReference type="GO" id="GO:0008623">
    <property type="term" value="C:CHRAC"/>
    <property type="evidence" value="ECO:0007669"/>
    <property type="project" value="TreeGrafter"/>
</dbReference>
<feature type="region of interest" description="Disordered" evidence="5">
    <location>
        <begin position="268"/>
        <end position="347"/>
    </location>
</feature>
<feature type="compositionally biased region" description="Pro residues" evidence="5">
    <location>
        <begin position="223"/>
        <end position="239"/>
    </location>
</feature>
<evidence type="ECO:0000256" key="1">
    <source>
        <dbReference type="ARBA" id="ARBA00022723"/>
    </source>
</evidence>
<dbReference type="Gene3D" id="2.60.200.20">
    <property type="match status" value="1"/>
</dbReference>
<protein>
    <recommendedName>
        <fullName evidence="9">FHA domain-containing protein</fullName>
    </recommendedName>
</protein>
<dbReference type="Pfam" id="PF00628">
    <property type="entry name" value="PHD"/>
    <property type="match status" value="1"/>
</dbReference>
<feature type="compositionally biased region" description="Polar residues" evidence="5">
    <location>
        <begin position="690"/>
        <end position="706"/>
    </location>
</feature>